<dbReference type="GO" id="GO:0005829">
    <property type="term" value="C:cytosol"/>
    <property type="evidence" value="ECO:0007669"/>
    <property type="project" value="TreeGrafter"/>
</dbReference>
<evidence type="ECO:0000259" key="8">
    <source>
        <dbReference type="PROSITE" id="PS51462"/>
    </source>
</evidence>
<keyword evidence="5" id="KW-0378">Hydrolase</keyword>
<evidence type="ECO:0000256" key="5">
    <source>
        <dbReference type="ARBA" id="ARBA00022801"/>
    </source>
</evidence>
<protein>
    <submittedName>
        <fullName evidence="9">Mutt/nudix family protein-like protein</fullName>
    </submittedName>
</protein>
<dbReference type="GO" id="GO:0046872">
    <property type="term" value="F:metal ion binding"/>
    <property type="evidence" value="ECO:0007669"/>
    <property type="project" value="UniProtKB-KW"/>
</dbReference>
<dbReference type="AlphaFoldDB" id="A0A0N1PBP7"/>
<dbReference type="InterPro" id="IPR050241">
    <property type="entry name" value="NAD-cap_RNA_hydrolase_NudC"/>
</dbReference>
<dbReference type="PANTHER" id="PTHR42904:SF6">
    <property type="entry name" value="NAD-CAPPED RNA HYDROLASE NUDT12"/>
    <property type="match status" value="1"/>
</dbReference>
<evidence type="ECO:0000256" key="2">
    <source>
        <dbReference type="ARBA" id="ARBA00001947"/>
    </source>
</evidence>
<evidence type="ECO:0000313" key="9">
    <source>
        <dbReference type="EMBL" id="KPI85693.1"/>
    </source>
</evidence>
<comment type="caution">
    <text evidence="9">The sequence shown here is derived from an EMBL/GenBank/DDBJ whole genome shotgun (WGS) entry which is preliminary data.</text>
</comment>
<dbReference type="GO" id="GO:0006742">
    <property type="term" value="P:NADP+ catabolic process"/>
    <property type="evidence" value="ECO:0007669"/>
    <property type="project" value="TreeGrafter"/>
</dbReference>
<keyword evidence="4" id="KW-0479">Metal-binding</keyword>
<dbReference type="GO" id="GO:0005777">
    <property type="term" value="C:peroxisome"/>
    <property type="evidence" value="ECO:0007669"/>
    <property type="project" value="TreeGrafter"/>
</dbReference>
<dbReference type="PANTHER" id="PTHR42904">
    <property type="entry name" value="NUDIX HYDROLASE, NUDC SUBFAMILY"/>
    <property type="match status" value="1"/>
</dbReference>
<dbReference type="InterPro" id="IPR000086">
    <property type="entry name" value="NUDIX_hydrolase_dom"/>
</dbReference>
<dbReference type="SUPFAM" id="SSF55811">
    <property type="entry name" value="Nudix"/>
    <property type="match status" value="1"/>
</dbReference>
<dbReference type="InterPro" id="IPR015376">
    <property type="entry name" value="Znr_NADH_PPase"/>
</dbReference>
<dbReference type="OrthoDB" id="10249612at2759"/>
<sequence length="325" mass="36193">MSDYLDLPMSGGVLQRYEKERAAPGFLAERLKPSHKPRVVIVKGNNAAFVPRAQRRADECWWHHPLGDATLTVKDTRELYFVGEVPLSNENIFVTTANNVSGPLLAKLVWGVAKDNDVLEMSRADQAAFGLALALVRWNSSNKFCSRCGAPTDPSRDVGFSRCCTKCKRQHFPQIMPAVLMAVFDGRGNVILSQRRKKSKMLTLLSGFMLLGETAEETVRREVEEETGAKVSAVRYIGSQPFPYPYLVMLCYYAVAGESSNLVVEAEELQKVLWVSKEDVRKALAEGHPDFTLHGPGTTPYAILKPWVDGEVDDFGRVVKRSSKL</sequence>
<organism evidence="9 10">
    <name type="scientific">Leptomonas seymouri</name>
    <dbReference type="NCBI Taxonomy" id="5684"/>
    <lineage>
        <taxon>Eukaryota</taxon>
        <taxon>Discoba</taxon>
        <taxon>Euglenozoa</taxon>
        <taxon>Kinetoplastea</taxon>
        <taxon>Metakinetoplastina</taxon>
        <taxon>Trypanosomatida</taxon>
        <taxon>Trypanosomatidae</taxon>
        <taxon>Leishmaniinae</taxon>
        <taxon>Leptomonas</taxon>
    </lineage>
</organism>
<reference evidence="9 10" key="1">
    <citation type="journal article" date="2015" name="PLoS Pathog.">
        <title>Leptomonas seymouri: Adaptations to the Dixenous Life Cycle Analyzed by Genome Sequencing, Transcriptome Profiling and Co-infection with Leishmania donovani.</title>
        <authorList>
            <person name="Kraeva N."/>
            <person name="Butenko A."/>
            <person name="Hlavacova J."/>
            <person name="Kostygov A."/>
            <person name="Myskova J."/>
            <person name="Grybchuk D."/>
            <person name="Lestinova T."/>
            <person name="Votypka J."/>
            <person name="Volf P."/>
            <person name="Opperdoes F."/>
            <person name="Flegontov P."/>
            <person name="Lukes J."/>
            <person name="Yurchenko V."/>
        </authorList>
    </citation>
    <scope>NUCLEOTIDE SEQUENCE [LARGE SCALE GENOMIC DNA]</scope>
    <source>
        <strain evidence="9 10">ATCC 30220</strain>
    </source>
</reference>
<dbReference type="Gene3D" id="3.90.79.10">
    <property type="entry name" value="Nucleoside Triphosphate Pyrophosphohydrolase"/>
    <property type="match status" value="1"/>
</dbReference>
<evidence type="ECO:0000256" key="3">
    <source>
        <dbReference type="ARBA" id="ARBA00009595"/>
    </source>
</evidence>
<comment type="cofactor">
    <cofactor evidence="1">
        <name>Mg(2+)</name>
        <dbReference type="ChEBI" id="CHEBI:18420"/>
    </cofactor>
</comment>
<comment type="similarity">
    <text evidence="3">Belongs to the Nudix hydrolase family. NudC subfamily.</text>
</comment>
<dbReference type="VEuPathDB" id="TriTrypDB:Lsey_0171_0010"/>
<gene>
    <name evidence="9" type="ORF">ABL78_5225</name>
</gene>
<name>A0A0N1PBP7_LEPSE</name>
<dbReference type="Gene3D" id="3.90.79.20">
    <property type="match status" value="1"/>
</dbReference>
<dbReference type="PROSITE" id="PS51462">
    <property type="entry name" value="NUDIX"/>
    <property type="match status" value="1"/>
</dbReference>
<dbReference type="InterPro" id="IPR015797">
    <property type="entry name" value="NUDIX_hydrolase-like_dom_sf"/>
</dbReference>
<accession>A0A0N1PBP7</accession>
<dbReference type="Pfam" id="PF09297">
    <property type="entry name" value="Zn_ribbon_NUD"/>
    <property type="match status" value="1"/>
</dbReference>
<dbReference type="PROSITE" id="PS00893">
    <property type="entry name" value="NUDIX_BOX"/>
    <property type="match status" value="1"/>
</dbReference>
<comment type="catalytic activity">
    <reaction evidence="7">
        <text>a 5'-end NAD(+)-phospho-ribonucleoside in mRNA + H2O = a 5'-end phospho-adenosine-phospho-ribonucleoside in mRNA + beta-nicotinamide D-ribonucleotide + 2 H(+)</text>
        <dbReference type="Rhea" id="RHEA:60876"/>
        <dbReference type="Rhea" id="RHEA-COMP:15698"/>
        <dbReference type="Rhea" id="RHEA-COMP:15719"/>
        <dbReference type="ChEBI" id="CHEBI:14649"/>
        <dbReference type="ChEBI" id="CHEBI:15377"/>
        <dbReference type="ChEBI" id="CHEBI:15378"/>
        <dbReference type="ChEBI" id="CHEBI:144029"/>
        <dbReference type="ChEBI" id="CHEBI:144051"/>
    </reaction>
    <physiologicalReaction direction="left-to-right" evidence="7">
        <dbReference type="Rhea" id="RHEA:60877"/>
    </physiologicalReaction>
</comment>
<evidence type="ECO:0000256" key="7">
    <source>
        <dbReference type="ARBA" id="ARBA00023679"/>
    </source>
</evidence>
<evidence type="ECO:0000313" key="10">
    <source>
        <dbReference type="Proteomes" id="UP000038009"/>
    </source>
</evidence>
<evidence type="ECO:0000256" key="6">
    <source>
        <dbReference type="ARBA" id="ARBA00022842"/>
    </source>
</evidence>
<evidence type="ECO:0000256" key="1">
    <source>
        <dbReference type="ARBA" id="ARBA00001946"/>
    </source>
</evidence>
<keyword evidence="6" id="KW-0460">Magnesium</keyword>
<dbReference type="Pfam" id="PF00293">
    <property type="entry name" value="NUDIX"/>
    <property type="match status" value="1"/>
</dbReference>
<dbReference type="GO" id="GO:0019677">
    <property type="term" value="P:NAD+ catabolic process"/>
    <property type="evidence" value="ECO:0007669"/>
    <property type="project" value="TreeGrafter"/>
</dbReference>
<dbReference type="OMA" id="MCYYAVA"/>
<dbReference type="InterPro" id="IPR020084">
    <property type="entry name" value="NUDIX_hydrolase_CS"/>
</dbReference>
<dbReference type="Proteomes" id="UP000038009">
    <property type="component" value="Unassembled WGS sequence"/>
</dbReference>
<proteinExistence type="inferred from homology"/>
<evidence type="ECO:0000256" key="4">
    <source>
        <dbReference type="ARBA" id="ARBA00022723"/>
    </source>
</evidence>
<keyword evidence="10" id="KW-1185">Reference proteome</keyword>
<comment type="cofactor">
    <cofactor evidence="2">
        <name>Zn(2+)</name>
        <dbReference type="ChEBI" id="CHEBI:29105"/>
    </cofactor>
</comment>
<dbReference type="GO" id="GO:0035529">
    <property type="term" value="F:NADH pyrophosphatase activity"/>
    <property type="evidence" value="ECO:0007669"/>
    <property type="project" value="TreeGrafter"/>
</dbReference>
<dbReference type="EMBL" id="LJSK01000171">
    <property type="protein sequence ID" value="KPI85693.1"/>
    <property type="molecule type" value="Genomic_DNA"/>
</dbReference>
<feature type="domain" description="Nudix hydrolase" evidence="8">
    <location>
        <begin position="174"/>
        <end position="297"/>
    </location>
</feature>